<evidence type="ECO:0000256" key="4">
    <source>
        <dbReference type="PROSITE-ProRule" id="PRU00708"/>
    </source>
</evidence>
<dbReference type="Pfam" id="PF12854">
    <property type="entry name" value="PPR_1"/>
    <property type="match status" value="1"/>
</dbReference>
<comment type="similarity">
    <text evidence="3">Belongs to the PPR family. PCMP-E subfamily.</text>
</comment>
<dbReference type="FunFam" id="1.25.40.10:FF:000212">
    <property type="entry name" value="Pentatricopeptide repeat-containing protein At2g03380, mitochondrial"/>
    <property type="match status" value="1"/>
</dbReference>
<dbReference type="Pfam" id="PF13041">
    <property type="entry name" value="PPR_2"/>
    <property type="match status" value="3"/>
</dbReference>
<evidence type="ECO:0000313" key="6">
    <source>
        <dbReference type="Proteomes" id="UP001177140"/>
    </source>
</evidence>
<keyword evidence="6" id="KW-1185">Reference proteome</keyword>
<dbReference type="Pfam" id="PF20431">
    <property type="entry name" value="E_motif"/>
    <property type="match status" value="1"/>
</dbReference>
<dbReference type="PROSITE" id="PS51375">
    <property type="entry name" value="PPR"/>
    <property type="match status" value="6"/>
</dbReference>
<name>A0AA41VIE6_PAPNU</name>
<reference evidence="5" key="1">
    <citation type="submission" date="2022-03" db="EMBL/GenBank/DDBJ databases">
        <title>A functionally conserved STORR gene fusion in Papaver species that diverged 16.8 million years ago.</title>
        <authorList>
            <person name="Catania T."/>
        </authorList>
    </citation>
    <scope>NUCLEOTIDE SEQUENCE</scope>
    <source>
        <strain evidence="5">S-191538</strain>
    </source>
</reference>
<dbReference type="NCBIfam" id="TIGR00756">
    <property type="entry name" value="PPR"/>
    <property type="match status" value="6"/>
</dbReference>
<dbReference type="Gene3D" id="1.25.40.10">
    <property type="entry name" value="Tetratricopeptide repeat domain"/>
    <property type="match status" value="5"/>
</dbReference>
<sequence length="702" mass="77929">MTKSFTLSKNLHSVISNYSTLQSNRKWVLRISTKHLSELPNLPDSLFTDDPEARKKPSYEFALVSALKFCSSHTSISQGKKIHSLVLKSGLVSNIYIQNSLINLYVKCGRIDDAMCMFGSCSVLDSASWNILISGYVKVRRLDDAYRLFEEMPNKNCVSYTTMVMGLAQHDRFYDALEVFKEMRFAGVKPNEVTLASVISGYSRLDGICNGSMVHALALKAGLGGFVLVSTNLIHIYSVVSRLDDAERIFNEMPERNLVTWNAMLNGYSKAGYVYAARALFEKFPEKDLVSWSTMIGAFVRKDRLDEALVTFREMVCSGFRPNEVLTVDLVSACGRSMNFTGGQQLHCVSIKIGLDCYVFMQATIIHFYAACRKMELAHLQFESGCKENISSWNALIAGFVTNGMVDLAREAFDSMPERDVVSCSTMISGYAQIGQSELAFEIFQEMLTSGIQPNEITMVSILSAIANSGSLKHGIWVHDYMLSKSIPLNDNLTAGLIDMYAKCGSIKKALELFNHERNRAKCVSPWNAIIFGAAVHGHPNTSLRIFLDLEKTHLKPNSITFLGVLTACCHAGLVELGESCFKRMKQIYNIDPNIKHYGCFLDLLGRAGRLEEAERTIASMPMKADVVIWGTLLAACKTHGNVEIAERAAVNLEKLEPTHGGGRVLLSNTYADAGRWEEVFVVRNAMLRQGVQKVPGCSGFS</sequence>
<dbReference type="PANTHER" id="PTHR47926:SF407">
    <property type="entry name" value="(WILD MALAYSIAN BANANA) HYPOTHETICAL PROTEIN"/>
    <property type="match status" value="1"/>
</dbReference>
<dbReference type="InterPro" id="IPR046960">
    <property type="entry name" value="PPR_At4g14850-like_plant"/>
</dbReference>
<dbReference type="EMBL" id="JAJJMA010227356">
    <property type="protein sequence ID" value="MCL7041785.1"/>
    <property type="molecule type" value="Genomic_DNA"/>
</dbReference>
<gene>
    <name evidence="5" type="ORF">MKW94_006645</name>
</gene>
<dbReference type="Proteomes" id="UP001177140">
    <property type="component" value="Unassembled WGS sequence"/>
</dbReference>
<dbReference type="FunFam" id="1.25.40.10:FF:000442">
    <property type="entry name" value="Pentatricopeptide repeat-containing protein At3g49710"/>
    <property type="match status" value="1"/>
</dbReference>
<evidence type="ECO:0000256" key="3">
    <source>
        <dbReference type="ARBA" id="ARBA00061659"/>
    </source>
</evidence>
<evidence type="ECO:0000256" key="2">
    <source>
        <dbReference type="ARBA" id="ARBA00022737"/>
    </source>
</evidence>
<dbReference type="InterPro" id="IPR002885">
    <property type="entry name" value="PPR_rpt"/>
</dbReference>
<dbReference type="AlphaFoldDB" id="A0AA41VIE6"/>
<dbReference type="GO" id="GO:0009451">
    <property type="term" value="P:RNA modification"/>
    <property type="evidence" value="ECO:0007669"/>
    <property type="project" value="InterPro"/>
</dbReference>
<feature type="repeat" description="PPR" evidence="4">
    <location>
        <begin position="420"/>
        <end position="454"/>
    </location>
</feature>
<dbReference type="FunFam" id="1.25.40.10:FF:000333">
    <property type="entry name" value="Pentatricopeptide repeat-containing protein"/>
    <property type="match status" value="1"/>
</dbReference>
<proteinExistence type="inferred from homology"/>
<feature type="repeat" description="PPR" evidence="4">
    <location>
        <begin position="257"/>
        <end position="287"/>
    </location>
</feature>
<protein>
    <submittedName>
        <fullName evidence="5">Uncharacterized protein</fullName>
    </submittedName>
</protein>
<dbReference type="PANTHER" id="PTHR47926">
    <property type="entry name" value="PENTATRICOPEPTIDE REPEAT-CONTAINING PROTEIN"/>
    <property type="match status" value="1"/>
</dbReference>
<feature type="repeat" description="PPR" evidence="4">
    <location>
        <begin position="160"/>
        <end position="190"/>
    </location>
</feature>
<feature type="repeat" description="PPR" evidence="4">
    <location>
        <begin position="125"/>
        <end position="159"/>
    </location>
</feature>
<feature type="repeat" description="PPR" evidence="4">
    <location>
        <begin position="389"/>
        <end position="419"/>
    </location>
</feature>
<accession>A0AA41VIE6</accession>
<dbReference type="Pfam" id="PF01535">
    <property type="entry name" value="PPR"/>
    <property type="match status" value="4"/>
</dbReference>
<dbReference type="Pfam" id="PF13812">
    <property type="entry name" value="PPR_3"/>
    <property type="match status" value="1"/>
</dbReference>
<dbReference type="GO" id="GO:0003723">
    <property type="term" value="F:RNA binding"/>
    <property type="evidence" value="ECO:0007669"/>
    <property type="project" value="InterPro"/>
</dbReference>
<evidence type="ECO:0000313" key="5">
    <source>
        <dbReference type="EMBL" id="MCL7041785.1"/>
    </source>
</evidence>
<dbReference type="InterPro" id="IPR011990">
    <property type="entry name" value="TPR-like_helical_dom_sf"/>
</dbReference>
<dbReference type="InterPro" id="IPR046848">
    <property type="entry name" value="E_motif"/>
</dbReference>
<comment type="similarity">
    <text evidence="1">Belongs to the PPR family. PCMP-H subfamily.</text>
</comment>
<organism evidence="5 6">
    <name type="scientific">Papaver nudicaule</name>
    <name type="common">Iceland poppy</name>
    <dbReference type="NCBI Taxonomy" id="74823"/>
    <lineage>
        <taxon>Eukaryota</taxon>
        <taxon>Viridiplantae</taxon>
        <taxon>Streptophyta</taxon>
        <taxon>Embryophyta</taxon>
        <taxon>Tracheophyta</taxon>
        <taxon>Spermatophyta</taxon>
        <taxon>Magnoliopsida</taxon>
        <taxon>Ranunculales</taxon>
        <taxon>Papaveraceae</taxon>
        <taxon>Papaveroideae</taxon>
        <taxon>Papaver</taxon>
    </lineage>
</organism>
<comment type="caution">
    <text evidence="5">The sequence shown here is derived from an EMBL/GenBank/DDBJ whole genome shotgun (WGS) entry which is preliminary data.</text>
</comment>
<feature type="repeat" description="PPR" evidence="4">
    <location>
        <begin position="288"/>
        <end position="322"/>
    </location>
</feature>
<keyword evidence="2" id="KW-0677">Repeat</keyword>
<evidence type="ECO:0000256" key="1">
    <source>
        <dbReference type="ARBA" id="ARBA00006643"/>
    </source>
</evidence>